<reference evidence="6 7" key="1">
    <citation type="submission" date="2017-04" db="EMBL/GenBank/DDBJ databases">
        <title>Draft genome sequence of Marssonina coronaria NL1: causal agent of apple blotch.</title>
        <authorList>
            <person name="Cheng Q."/>
        </authorList>
    </citation>
    <scope>NUCLEOTIDE SEQUENCE [LARGE SCALE GENOMIC DNA]</scope>
    <source>
        <strain evidence="6 7">NL1</strain>
    </source>
</reference>
<evidence type="ECO:0000256" key="2">
    <source>
        <dbReference type="ARBA" id="ARBA00022692"/>
    </source>
</evidence>
<feature type="transmembrane region" description="Helical" evidence="5">
    <location>
        <begin position="68"/>
        <end position="90"/>
    </location>
</feature>
<dbReference type="Proteomes" id="UP000242519">
    <property type="component" value="Unassembled WGS sequence"/>
</dbReference>
<dbReference type="InterPro" id="IPR004695">
    <property type="entry name" value="SLAC1/Mae1/Ssu1/TehA"/>
</dbReference>
<gene>
    <name evidence="6" type="ORF">B2J93_5592</name>
</gene>
<keyword evidence="7" id="KW-1185">Reference proteome</keyword>
<sequence length="155" mass="16787">MRKSSIPNGKFPTPKLCSAHLGSKRDISGLGMMIATLLYGAYMSRLMTNDLPSPITCLSMFIAVESPSFKGLAMATALWLSSIAPVSVTHGALSKEGMSFHLFWWTSVFSNVGSTIVAIHLGNVLMSEGVNWHSSVMPILTVAMWLFVDAVHIRA</sequence>
<keyword evidence="4 5" id="KW-0472">Membrane</keyword>
<dbReference type="Gene3D" id="1.50.10.150">
    <property type="entry name" value="Voltage-dependent anion channel"/>
    <property type="match status" value="1"/>
</dbReference>
<dbReference type="AlphaFoldDB" id="A0A218Z4L4"/>
<dbReference type="GO" id="GO:0016020">
    <property type="term" value="C:membrane"/>
    <property type="evidence" value="ECO:0007669"/>
    <property type="project" value="UniProtKB-SubCell"/>
</dbReference>
<accession>A0A218Z4L4</accession>
<dbReference type="GO" id="GO:0015140">
    <property type="term" value="F:malate transmembrane transporter activity"/>
    <property type="evidence" value="ECO:0007669"/>
    <property type="project" value="InterPro"/>
</dbReference>
<comment type="caution">
    <text evidence="6">The sequence shown here is derived from an EMBL/GenBank/DDBJ whole genome shotgun (WGS) entry which is preliminary data.</text>
</comment>
<evidence type="ECO:0000256" key="5">
    <source>
        <dbReference type="SAM" id="Phobius"/>
    </source>
</evidence>
<evidence type="ECO:0000256" key="3">
    <source>
        <dbReference type="ARBA" id="ARBA00022989"/>
    </source>
</evidence>
<dbReference type="EMBL" id="MZNU01000243">
    <property type="protein sequence ID" value="OWP02205.1"/>
    <property type="molecule type" value="Genomic_DNA"/>
</dbReference>
<proteinExistence type="predicted"/>
<name>A0A218Z4L4_9HELO</name>
<protein>
    <submittedName>
        <fullName evidence="6">Uncharacterized protein</fullName>
    </submittedName>
</protein>
<evidence type="ECO:0000256" key="1">
    <source>
        <dbReference type="ARBA" id="ARBA00004141"/>
    </source>
</evidence>
<evidence type="ECO:0000313" key="7">
    <source>
        <dbReference type="Proteomes" id="UP000242519"/>
    </source>
</evidence>
<feature type="transmembrane region" description="Helical" evidence="5">
    <location>
        <begin position="132"/>
        <end position="151"/>
    </location>
</feature>
<dbReference type="PANTHER" id="PTHR31162">
    <property type="entry name" value="MALIC ACID TRANSPORT PROTEIN-RELATED"/>
    <property type="match status" value="1"/>
</dbReference>
<dbReference type="Pfam" id="PF03595">
    <property type="entry name" value="SLAC1"/>
    <property type="match status" value="1"/>
</dbReference>
<feature type="transmembrane region" description="Helical" evidence="5">
    <location>
        <begin position="30"/>
        <end position="48"/>
    </location>
</feature>
<feature type="transmembrane region" description="Helical" evidence="5">
    <location>
        <begin position="102"/>
        <end position="126"/>
    </location>
</feature>
<dbReference type="InterPro" id="IPR030185">
    <property type="entry name" value="Mae1"/>
</dbReference>
<evidence type="ECO:0000256" key="4">
    <source>
        <dbReference type="ARBA" id="ARBA00023136"/>
    </source>
</evidence>
<keyword evidence="2 5" id="KW-0812">Transmembrane</keyword>
<dbReference type="PANTHER" id="PTHR31162:SF0">
    <property type="entry name" value="MALIC ACID TRANSPORT PROTEIN"/>
    <property type="match status" value="1"/>
</dbReference>
<organism evidence="6 7">
    <name type="scientific">Diplocarpon coronariae</name>
    <dbReference type="NCBI Taxonomy" id="2795749"/>
    <lineage>
        <taxon>Eukaryota</taxon>
        <taxon>Fungi</taxon>
        <taxon>Dikarya</taxon>
        <taxon>Ascomycota</taxon>
        <taxon>Pezizomycotina</taxon>
        <taxon>Leotiomycetes</taxon>
        <taxon>Helotiales</taxon>
        <taxon>Drepanopezizaceae</taxon>
        <taxon>Diplocarpon</taxon>
    </lineage>
</organism>
<dbReference type="STRING" id="503106.A0A218Z4L4"/>
<dbReference type="OrthoDB" id="2901184at2759"/>
<evidence type="ECO:0000313" key="6">
    <source>
        <dbReference type="EMBL" id="OWP02205.1"/>
    </source>
</evidence>
<comment type="subcellular location">
    <subcellularLocation>
        <location evidence="1">Membrane</location>
        <topology evidence="1">Multi-pass membrane protein</topology>
    </subcellularLocation>
</comment>
<keyword evidence="3 5" id="KW-1133">Transmembrane helix</keyword>
<dbReference type="InParanoid" id="A0A218Z4L4"/>
<dbReference type="InterPro" id="IPR038665">
    <property type="entry name" value="Voltage-dep_anion_channel_sf"/>
</dbReference>